<dbReference type="Proteomes" id="UP001224838">
    <property type="component" value="Chromosome"/>
</dbReference>
<name>A0ABY9F800_9PSED</name>
<evidence type="ECO:0000313" key="1">
    <source>
        <dbReference type="EMBL" id="WLG99745.1"/>
    </source>
</evidence>
<accession>A0ABY9F800</accession>
<organism evidence="1 2">
    <name type="scientific">Pseudomonas beijingensis</name>
    <dbReference type="NCBI Taxonomy" id="2954101"/>
    <lineage>
        <taxon>Bacteria</taxon>
        <taxon>Pseudomonadati</taxon>
        <taxon>Pseudomonadota</taxon>
        <taxon>Gammaproteobacteria</taxon>
        <taxon>Pseudomonadales</taxon>
        <taxon>Pseudomonadaceae</taxon>
        <taxon>Pseudomonas</taxon>
    </lineage>
</organism>
<evidence type="ECO:0000313" key="2">
    <source>
        <dbReference type="Proteomes" id="UP001224838"/>
    </source>
</evidence>
<reference evidence="1 2" key="1">
    <citation type="submission" date="2023-02" db="EMBL/GenBank/DDBJ databases">
        <title>Evolution of Hrp T3SS in non-pathogenic Pseudomonas fluorescens.</title>
        <authorList>
            <person name="Liao K."/>
            <person name="Wei H."/>
            <person name="Gu Y."/>
        </authorList>
    </citation>
    <scope>NUCLEOTIDE SEQUENCE [LARGE SCALE GENOMIC DNA]</scope>
    <source>
        <strain evidence="1 2">FP2034</strain>
    </source>
</reference>
<sequence>MEENEHDYNYGFDSDDPPDVDQPFIPDYNYQEFTLNLEKPLVLLLGRVGGEGTLNLLTTTKRQYKKKLLESTPENWESIVEYFDLFEINSVLIKISTSAFHNLYDPRYEKVREALFSRIAKTRHIAFVDEHTLNRLNIPNVEMINSRLPKVIARSVLAWLEDTGIDITPFGRTAEMNVLSEHFLIETEKNLIFRMYIPKGRIWSEQTERLLQLFKDYLGRVSKIKTRLDQRATDNGTVYEFHGEEEHSDSSMQEKFKDFSSLMDLCNNDIAAAEEILRSAAINQGEVNSIITKFSKEAKRLQLDIKHESESKTLALRHRLESELTDIIPSSSERLFIDSIVNSIIPSVFNTNFLSTFSPTLPTATPNQFNNASQSNIRNQIINIANVAISQEIRGNQYLGAEDMKIIELISQYGGNAKANLESAVHELADPGIPDPERLGAKQKIKKFLLDVGSKATDIGAGVLQTYIESKLGL</sequence>
<dbReference type="RefSeq" id="WP_305468014.1">
    <property type="nucleotide sequence ID" value="NZ_CP117451.1"/>
</dbReference>
<gene>
    <name evidence="1" type="ORF">PSH92_20575</name>
</gene>
<dbReference type="EMBL" id="CP117451">
    <property type="protein sequence ID" value="WLG99745.1"/>
    <property type="molecule type" value="Genomic_DNA"/>
</dbReference>
<protein>
    <submittedName>
        <fullName evidence="1">Uncharacterized protein</fullName>
    </submittedName>
</protein>
<proteinExistence type="predicted"/>
<keyword evidence="2" id="KW-1185">Reference proteome</keyword>